<dbReference type="SMART" id="SM00100">
    <property type="entry name" value="cNMP"/>
    <property type="match status" value="1"/>
</dbReference>
<reference evidence="2 3" key="1">
    <citation type="submission" date="2021-04" db="EMBL/GenBank/DDBJ databases">
        <title>The genome sequence of type strain Ideonella paludis KCTC 32238.</title>
        <authorList>
            <person name="Liu Y."/>
        </authorList>
    </citation>
    <scope>NUCLEOTIDE SEQUENCE [LARGE SCALE GENOMIC DNA]</scope>
    <source>
        <strain evidence="2 3">KCTC 32238</strain>
    </source>
</reference>
<accession>A0ABS5DSS7</accession>
<dbReference type="Pfam" id="PF00027">
    <property type="entry name" value="cNMP_binding"/>
    <property type="match status" value="1"/>
</dbReference>
<dbReference type="Proteomes" id="UP000672097">
    <property type="component" value="Unassembled WGS sequence"/>
</dbReference>
<proteinExistence type="predicted"/>
<sequence length="156" mass="17446">MAFDQVIQAVQSLNAEDSFRPRLDARQWQLLGDYFNEVSLRSGEVLVKYRDTERTLYLLEQGTLQLYVPAPPQSGRRPVAILRPGSIVGESAMFGDAPRMAQVEAMSPCTVWALPRHRLDEMALRQTAMALEVLRSLGAVMVARMQASLERGLPMA</sequence>
<feature type="domain" description="Cyclic nucleotide-binding" evidence="1">
    <location>
        <begin position="19"/>
        <end position="122"/>
    </location>
</feature>
<evidence type="ECO:0000313" key="2">
    <source>
        <dbReference type="EMBL" id="MBQ0934189.1"/>
    </source>
</evidence>
<dbReference type="RefSeq" id="WP_210805813.1">
    <property type="nucleotide sequence ID" value="NZ_JAGQDG010000001.1"/>
</dbReference>
<comment type="caution">
    <text evidence="2">The sequence shown here is derived from an EMBL/GenBank/DDBJ whole genome shotgun (WGS) entry which is preliminary data.</text>
</comment>
<dbReference type="SUPFAM" id="SSF51206">
    <property type="entry name" value="cAMP-binding domain-like"/>
    <property type="match status" value="1"/>
</dbReference>
<dbReference type="Gene3D" id="2.60.120.10">
    <property type="entry name" value="Jelly Rolls"/>
    <property type="match status" value="1"/>
</dbReference>
<protein>
    <submittedName>
        <fullName evidence="2">Cyclic nucleotide-binding domain-containing protein</fullName>
    </submittedName>
</protein>
<dbReference type="EMBL" id="JAGQDG010000001">
    <property type="protein sequence ID" value="MBQ0934189.1"/>
    <property type="molecule type" value="Genomic_DNA"/>
</dbReference>
<keyword evidence="3" id="KW-1185">Reference proteome</keyword>
<dbReference type="InterPro" id="IPR000595">
    <property type="entry name" value="cNMP-bd_dom"/>
</dbReference>
<evidence type="ECO:0000259" key="1">
    <source>
        <dbReference type="PROSITE" id="PS50042"/>
    </source>
</evidence>
<name>A0ABS5DSS7_9BURK</name>
<organism evidence="2 3">
    <name type="scientific">Ideonella paludis</name>
    <dbReference type="NCBI Taxonomy" id="1233411"/>
    <lineage>
        <taxon>Bacteria</taxon>
        <taxon>Pseudomonadati</taxon>
        <taxon>Pseudomonadota</taxon>
        <taxon>Betaproteobacteria</taxon>
        <taxon>Burkholderiales</taxon>
        <taxon>Sphaerotilaceae</taxon>
        <taxon>Ideonella</taxon>
    </lineage>
</organism>
<dbReference type="CDD" id="cd00038">
    <property type="entry name" value="CAP_ED"/>
    <property type="match status" value="1"/>
</dbReference>
<dbReference type="PROSITE" id="PS50042">
    <property type="entry name" value="CNMP_BINDING_3"/>
    <property type="match status" value="1"/>
</dbReference>
<evidence type="ECO:0000313" key="3">
    <source>
        <dbReference type="Proteomes" id="UP000672097"/>
    </source>
</evidence>
<dbReference type="PANTHER" id="PTHR24567">
    <property type="entry name" value="CRP FAMILY TRANSCRIPTIONAL REGULATORY PROTEIN"/>
    <property type="match status" value="1"/>
</dbReference>
<gene>
    <name evidence="2" type="ORF">KAK11_02535</name>
</gene>
<dbReference type="InterPro" id="IPR018490">
    <property type="entry name" value="cNMP-bd_dom_sf"/>
</dbReference>
<dbReference type="InterPro" id="IPR014710">
    <property type="entry name" value="RmlC-like_jellyroll"/>
</dbReference>
<dbReference type="PANTHER" id="PTHR24567:SF74">
    <property type="entry name" value="HTH-TYPE TRANSCRIPTIONAL REGULATOR ARCR"/>
    <property type="match status" value="1"/>
</dbReference>
<dbReference type="InterPro" id="IPR050397">
    <property type="entry name" value="Env_Response_Regulators"/>
</dbReference>